<proteinExistence type="predicted"/>
<name>A0A1U7W7V1_NICSY</name>
<dbReference type="OrthoDB" id="515857at2759"/>
<reference evidence="3" key="2">
    <citation type="submission" date="2025-08" db="UniProtKB">
        <authorList>
            <consortium name="RefSeq"/>
        </authorList>
    </citation>
    <scope>IDENTIFICATION</scope>
    <source>
        <tissue evidence="3">Leaf</tissue>
    </source>
</reference>
<reference evidence="2" key="1">
    <citation type="journal article" date="2013" name="Genome Biol.">
        <title>Reference genomes and transcriptomes of Nicotiana sylvestris and Nicotiana tomentosiformis.</title>
        <authorList>
            <person name="Sierro N."/>
            <person name="Battey J.N."/>
            <person name="Ouadi S."/>
            <person name="Bovet L."/>
            <person name="Goepfert S."/>
            <person name="Bakaher N."/>
            <person name="Peitsch M.C."/>
            <person name="Ivanov N.V."/>
        </authorList>
    </citation>
    <scope>NUCLEOTIDE SEQUENCE [LARGE SCALE GENOMIC DNA]</scope>
</reference>
<evidence type="ECO:0000313" key="3">
    <source>
        <dbReference type="RefSeq" id="XP_009770739.1"/>
    </source>
</evidence>
<dbReference type="Pfam" id="PF25370">
    <property type="entry name" value="HTH_74"/>
    <property type="match status" value="1"/>
</dbReference>
<dbReference type="InterPro" id="IPR057523">
    <property type="entry name" value="HTH_74"/>
</dbReference>
<keyword evidence="2" id="KW-1185">Reference proteome</keyword>
<evidence type="ECO:0000259" key="1">
    <source>
        <dbReference type="Pfam" id="PF25370"/>
    </source>
</evidence>
<accession>A0A1U7W7V1</accession>
<feature type="domain" description="HTH three-helical bundle" evidence="1">
    <location>
        <begin position="182"/>
        <end position="222"/>
    </location>
</feature>
<gene>
    <name evidence="3" type="primary">LOC104221373</name>
</gene>
<dbReference type="GeneID" id="104221373"/>
<dbReference type="RefSeq" id="XP_009770739.1">
    <property type="nucleotide sequence ID" value="XM_009772437.1"/>
</dbReference>
<organism evidence="2 3">
    <name type="scientific">Nicotiana sylvestris</name>
    <name type="common">Wood tobacco</name>
    <name type="synonym">South American tobacco</name>
    <dbReference type="NCBI Taxonomy" id="4096"/>
    <lineage>
        <taxon>Eukaryota</taxon>
        <taxon>Viridiplantae</taxon>
        <taxon>Streptophyta</taxon>
        <taxon>Embryophyta</taxon>
        <taxon>Tracheophyta</taxon>
        <taxon>Spermatophyta</taxon>
        <taxon>Magnoliopsida</taxon>
        <taxon>eudicotyledons</taxon>
        <taxon>Gunneridae</taxon>
        <taxon>Pentapetalae</taxon>
        <taxon>asterids</taxon>
        <taxon>lamiids</taxon>
        <taxon>Solanales</taxon>
        <taxon>Solanaceae</taxon>
        <taxon>Nicotianoideae</taxon>
        <taxon>Nicotianeae</taxon>
        <taxon>Nicotiana</taxon>
    </lineage>
</organism>
<sequence>MEEAFPSRGEREVASALLLLSAISPSPLSKSNSITEISHKVALSNTTSTSKSKSSDSSIVTAVDVSFPEDRSQSHRTKMIAAFRETIMKLKVVRQRRSKSFCISNCRKISSSKSEVSTSLTKFCRSTKVSASDSDASKITASSSSCVSIDSVSSGIATSRDRMGREKRNRLLANEFKPNIAPAYIRRRAEAILRVLSHESASEVRIRQLIGNSPDTSKALRMLLKQGKVKRSGEGGRSDPYIYVAISPNNKQSRQL</sequence>
<dbReference type="eggNOG" id="ENOG502S2B4">
    <property type="taxonomic scope" value="Eukaryota"/>
</dbReference>
<dbReference type="STRING" id="4096.A0A1U7W7V1"/>
<dbReference type="AlphaFoldDB" id="A0A1U7W7V1"/>
<dbReference type="PANTHER" id="PTHR34799">
    <property type="entry name" value="OS07G0656300 PROTEIN"/>
    <property type="match status" value="1"/>
</dbReference>
<evidence type="ECO:0000313" key="2">
    <source>
        <dbReference type="Proteomes" id="UP000189701"/>
    </source>
</evidence>
<protein>
    <submittedName>
        <fullName evidence="3">Uncharacterized protein LOC104221373</fullName>
    </submittedName>
</protein>
<dbReference type="PANTHER" id="PTHR34799:SF2">
    <property type="entry name" value="OS07G0656300 PROTEIN"/>
    <property type="match status" value="1"/>
</dbReference>
<dbReference type="KEGG" id="nsy:104221373"/>
<dbReference type="Proteomes" id="UP000189701">
    <property type="component" value="Unplaced"/>
</dbReference>